<dbReference type="AlphaFoldDB" id="A0AAV1JAR9"/>
<dbReference type="Proteomes" id="UP001497472">
    <property type="component" value="Unassembled WGS sequence"/>
</dbReference>
<comment type="caution">
    <text evidence="2">The sequence shown here is derived from an EMBL/GenBank/DDBJ whole genome shotgun (WGS) entry which is preliminary data.</text>
</comment>
<keyword evidence="3" id="KW-1185">Reference proteome</keyword>
<feature type="region of interest" description="Disordered" evidence="1">
    <location>
        <begin position="1"/>
        <end position="49"/>
    </location>
</feature>
<organism evidence="2 3">
    <name type="scientific">Leptosia nina</name>
    <dbReference type="NCBI Taxonomy" id="320188"/>
    <lineage>
        <taxon>Eukaryota</taxon>
        <taxon>Metazoa</taxon>
        <taxon>Ecdysozoa</taxon>
        <taxon>Arthropoda</taxon>
        <taxon>Hexapoda</taxon>
        <taxon>Insecta</taxon>
        <taxon>Pterygota</taxon>
        <taxon>Neoptera</taxon>
        <taxon>Endopterygota</taxon>
        <taxon>Lepidoptera</taxon>
        <taxon>Glossata</taxon>
        <taxon>Ditrysia</taxon>
        <taxon>Papilionoidea</taxon>
        <taxon>Pieridae</taxon>
        <taxon>Pierinae</taxon>
        <taxon>Leptosia</taxon>
    </lineage>
</organism>
<sequence>MKNVNGDATRTKKSNNQSASRARRGGDCIPPSLPRPRVLTPRPSGGGHVTRRLAAECATATKIERTHAISDLVHLFYTPLDPLL</sequence>
<evidence type="ECO:0000256" key="1">
    <source>
        <dbReference type="SAM" id="MobiDB-lite"/>
    </source>
</evidence>
<evidence type="ECO:0000313" key="3">
    <source>
        <dbReference type="Proteomes" id="UP001497472"/>
    </source>
</evidence>
<evidence type="ECO:0000313" key="2">
    <source>
        <dbReference type="EMBL" id="CAK1545288.1"/>
    </source>
</evidence>
<proteinExistence type="predicted"/>
<name>A0AAV1JAR9_9NEOP</name>
<gene>
    <name evidence="2" type="ORF">LNINA_LOCUS4962</name>
</gene>
<protein>
    <submittedName>
        <fullName evidence="2">Uncharacterized protein</fullName>
    </submittedName>
</protein>
<dbReference type="EMBL" id="CAVLEF010000006">
    <property type="protein sequence ID" value="CAK1545288.1"/>
    <property type="molecule type" value="Genomic_DNA"/>
</dbReference>
<reference evidence="2 3" key="1">
    <citation type="submission" date="2023-11" db="EMBL/GenBank/DDBJ databases">
        <authorList>
            <person name="Okamura Y."/>
        </authorList>
    </citation>
    <scope>NUCLEOTIDE SEQUENCE [LARGE SCALE GENOMIC DNA]</scope>
</reference>
<accession>A0AAV1JAR9</accession>